<gene>
    <name evidence="14" type="ORF">FK178_07325</name>
</gene>
<dbReference type="OrthoDB" id="100605at2"/>
<dbReference type="GO" id="GO:0043171">
    <property type="term" value="P:peptide catabolic process"/>
    <property type="evidence" value="ECO:0007669"/>
    <property type="project" value="TreeGrafter"/>
</dbReference>
<evidence type="ECO:0000256" key="2">
    <source>
        <dbReference type="ARBA" id="ARBA00001947"/>
    </source>
</evidence>
<dbReference type="InterPro" id="IPR045357">
    <property type="entry name" value="Aminopeptidase_N-like_N"/>
</dbReference>
<comment type="cofactor">
    <cofactor evidence="2">
        <name>Zn(2+)</name>
        <dbReference type="ChEBI" id="CHEBI:29105"/>
    </cofactor>
</comment>
<evidence type="ECO:0000259" key="13">
    <source>
        <dbReference type="Pfam" id="PF17900"/>
    </source>
</evidence>
<keyword evidence="8" id="KW-0479">Metal-binding</keyword>
<dbReference type="GO" id="GO:0016020">
    <property type="term" value="C:membrane"/>
    <property type="evidence" value="ECO:0007669"/>
    <property type="project" value="TreeGrafter"/>
</dbReference>
<evidence type="ECO:0000256" key="8">
    <source>
        <dbReference type="ARBA" id="ARBA00022723"/>
    </source>
</evidence>
<organism evidence="14 15">
    <name type="scientific">Antarcticibacterium arcticum</name>
    <dbReference type="NCBI Taxonomy" id="2585771"/>
    <lineage>
        <taxon>Bacteria</taxon>
        <taxon>Pseudomonadati</taxon>
        <taxon>Bacteroidota</taxon>
        <taxon>Flavobacteriia</taxon>
        <taxon>Flavobacteriales</taxon>
        <taxon>Flavobacteriaceae</taxon>
        <taxon>Antarcticibacterium</taxon>
    </lineage>
</organism>
<dbReference type="GO" id="GO:0005615">
    <property type="term" value="C:extracellular space"/>
    <property type="evidence" value="ECO:0007669"/>
    <property type="project" value="TreeGrafter"/>
</dbReference>
<dbReference type="SUPFAM" id="SSF55486">
    <property type="entry name" value="Metalloproteases ('zincins'), catalytic domain"/>
    <property type="match status" value="1"/>
</dbReference>
<evidence type="ECO:0000256" key="3">
    <source>
        <dbReference type="ARBA" id="ARBA00010136"/>
    </source>
</evidence>
<feature type="domain" description="Peptidase M1 membrane alanine aminopeptidase" evidence="12">
    <location>
        <begin position="228"/>
        <end position="429"/>
    </location>
</feature>
<dbReference type="CDD" id="cd09603">
    <property type="entry name" value="M1_APN_like"/>
    <property type="match status" value="1"/>
</dbReference>
<evidence type="ECO:0000256" key="10">
    <source>
        <dbReference type="ARBA" id="ARBA00022833"/>
    </source>
</evidence>
<dbReference type="Gene3D" id="1.10.390.10">
    <property type="entry name" value="Neutral Protease Domain 2"/>
    <property type="match status" value="1"/>
</dbReference>
<dbReference type="EC" id="3.4.11.2" evidence="4"/>
<evidence type="ECO:0000256" key="1">
    <source>
        <dbReference type="ARBA" id="ARBA00000098"/>
    </source>
</evidence>
<feature type="domain" description="Aminopeptidase N-like N-terminal" evidence="13">
    <location>
        <begin position="25"/>
        <end position="190"/>
    </location>
</feature>
<dbReference type="RefSeq" id="WP_146832886.1">
    <property type="nucleotide sequence ID" value="NZ_CP042476.1"/>
</dbReference>
<dbReference type="InterPro" id="IPR050344">
    <property type="entry name" value="Peptidase_M1_aminopeptidases"/>
</dbReference>
<dbReference type="InterPro" id="IPR014782">
    <property type="entry name" value="Peptidase_M1_dom"/>
</dbReference>
<keyword evidence="15" id="KW-1185">Reference proteome</keyword>
<dbReference type="InterPro" id="IPR001930">
    <property type="entry name" value="Peptidase_M1"/>
</dbReference>
<keyword evidence="7" id="KW-0645">Protease</keyword>
<dbReference type="EMBL" id="CP042476">
    <property type="protein sequence ID" value="QED37547.1"/>
    <property type="molecule type" value="Genomic_DNA"/>
</dbReference>
<evidence type="ECO:0000313" key="14">
    <source>
        <dbReference type="EMBL" id="QED37547.1"/>
    </source>
</evidence>
<dbReference type="GO" id="GO:0006508">
    <property type="term" value="P:proteolysis"/>
    <property type="evidence" value="ECO:0007669"/>
    <property type="project" value="UniProtKB-KW"/>
</dbReference>
<evidence type="ECO:0000256" key="6">
    <source>
        <dbReference type="ARBA" id="ARBA00022438"/>
    </source>
</evidence>
<evidence type="ECO:0000256" key="7">
    <source>
        <dbReference type="ARBA" id="ARBA00022670"/>
    </source>
</evidence>
<dbReference type="KEGG" id="anp:FK178_07325"/>
<dbReference type="Pfam" id="PF01433">
    <property type="entry name" value="Peptidase_M1"/>
    <property type="match status" value="1"/>
</dbReference>
<keyword evidence="10" id="KW-0862">Zinc</keyword>
<evidence type="ECO:0000256" key="9">
    <source>
        <dbReference type="ARBA" id="ARBA00022801"/>
    </source>
</evidence>
<dbReference type="SUPFAM" id="SSF63737">
    <property type="entry name" value="Leukotriene A4 hydrolase N-terminal domain"/>
    <property type="match status" value="1"/>
</dbReference>
<dbReference type="AlphaFoldDB" id="A0A5B8YL68"/>
<dbReference type="PANTHER" id="PTHR11533">
    <property type="entry name" value="PROTEASE M1 ZINC METALLOPROTEASE"/>
    <property type="match status" value="1"/>
</dbReference>
<comment type="catalytic activity">
    <reaction evidence="1">
        <text>Release of an N-terminal amino acid, Xaa-|-Yaa- from a peptide, amide or arylamide. Xaa is preferably Ala, but may be most amino acids including Pro (slow action). When a terminal hydrophobic residue is followed by a prolyl residue, the two may be released as an intact Xaa-Pro dipeptide.</text>
        <dbReference type="EC" id="3.4.11.2"/>
    </reaction>
</comment>
<dbReference type="GO" id="GO:0016285">
    <property type="term" value="F:alanyl aminopeptidase activity"/>
    <property type="evidence" value="ECO:0007669"/>
    <property type="project" value="UniProtKB-EC"/>
</dbReference>
<evidence type="ECO:0000313" key="15">
    <source>
        <dbReference type="Proteomes" id="UP000321954"/>
    </source>
</evidence>
<accession>A0A5B8YL68</accession>
<dbReference type="PRINTS" id="PR00756">
    <property type="entry name" value="ALADIPTASE"/>
</dbReference>
<name>A0A5B8YL68_9FLAO</name>
<dbReference type="GO" id="GO:0070006">
    <property type="term" value="F:metalloaminopeptidase activity"/>
    <property type="evidence" value="ECO:0007669"/>
    <property type="project" value="TreeGrafter"/>
</dbReference>
<dbReference type="Pfam" id="PF17900">
    <property type="entry name" value="Peptidase_M1_N"/>
    <property type="match status" value="1"/>
</dbReference>
<sequence length="692" mass="79719">MSYAQIDLSGQQLSRVDFKEIAAQITVDPYQKSVSGNVRVKMEMFEPADSVFLDARNMIFENVLLNGKEVEFRNDNQRLWLISNFTPSAENIISFSYKAVPRQSMYFINWDIAEEVEVSRQVWTQGQGRFTSHWLPSFDNPGEKVIFNLTWNFPKEYTLVSNGSLINKTAVNNNLTQWEYTMHAPMSSYLVAMAAGKYDSGSITTGSGIPVTNYFEPKDREKAEPTYRHTKEIFDFLETEIGVAYPWQNYKQIPVQDFLYSGMENTGTTIFSNSFVVDGTGYNDINYVKVNAHELAHQWFGNYVTSVSDEHHWLQEGFATYYALLAERQVFGDDYYYWNLYQSAEELKALSDSGKGEALLSLKSSSLTYYQKGAWALHILREKVGDRAFKEAVQNYLNAHAFGNAGTDDLIREFEKASGQDLSDFVSGWLLQSAFQGTETLNSLKKSQFIRNYMEVAALRELPYQNKKEQLNRTLNFPVNDYIGQEVVYQLAGQTGPGVEALYKKAFESGNLYVRQAIASSIENIPPQLKGDFVSLLNDDSYFTVEYALLKLWMQYPEEAGRWIEKTANIEGFFNKNVRMLWLVLNLVSPQTAKNDLAVYYNELGSYTREYYPFEVRQNAFGYLYQLNAFDDENLTDLVKAGQHHNTRFRDYSRKLLAELLKQPEYIERYSQLKVNMSPRDETFLSARLKSK</sequence>
<proteinExistence type="inferred from homology"/>
<dbReference type="PANTHER" id="PTHR11533:SF174">
    <property type="entry name" value="PUROMYCIN-SENSITIVE AMINOPEPTIDASE-RELATED"/>
    <property type="match status" value="1"/>
</dbReference>
<dbReference type="InterPro" id="IPR042097">
    <property type="entry name" value="Aminopeptidase_N-like_N_sf"/>
</dbReference>
<dbReference type="GO" id="GO:0008270">
    <property type="term" value="F:zinc ion binding"/>
    <property type="evidence" value="ECO:0007669"/>
    <property type="project" value="InterPro"/>
</dbReference>
<protein>
    <recommendedName>
        <fullName evidence="5">Aminopeptidase N</fullName>
        <ecNumber evidence="4">3.4.11.2</ecNumber>
    </recommendedName>
</protein>
<keyword evidence="9" id="KW-0378">Hydrolase</keyword>
<dbReference type="Proteomes" id="UP000321954">
    <property type="component" value="Chromosome"/>
</dbReference>
<evidence type="ECO:0000259" key="12">
    <source>
        <dbReference type="Pfam" id="PF01433"/>
    </source>
</evidence>
<evidence type="ECO:0000256" key="5">
    <source>
        <dbReference type="ARBA" id="ARBA00015611"/>
    </source>
</evidence>
<dbReference type="Gene3D" id="2.60.40.1730">
    <property type="entry name" value="tricorn interacting facor f3 domain"/>
    <property type="match status" value="1"/>
</dbReference>
<dbReference type="GO" id="GO:0042277">
    <property type="term" value="F:peptide binding"/>
    <property type="evidence" value="ECO:0007669"/>
    <property type="project" value="TreeGrafter"/>
</dbReference>
<dbReference type="InterPro" id="IPR027268">
    <property type="entry name" value="Peptidase_M4/M1_CTD_sf"/>
</dbReference>
<keyword evidence="6" id="KW-0031">Aminopeptidase</keyword>
<dbReference type="GO" id="GO:0005737">
    <property type="term" value="C:cytoplasm"/>
    <property type="evidence" value="ECO:0007669"/>
    <property type="project" value="TreeGrafter"/>
</dbReference>
<reference evidence="14 15" key="1">
    <citation type="submission" date="2019-08" db="EMBL/GenBank/DDBJ databases">
        <title>Antarcticibacterium arcticum sp. nov., a bacterium isolated from marine sediment of the Canadian Beaufort Sea.</title>
        <authorList>
            <person name="Lee Y.M."/>
            <person name="Baek K."/>
            <person name="Lee D.-H."/>
            <person name="Shin S.C."/>
            <person name="Jin Y.K."/>
            <person name="Park Y."/>
        </authorList>
    </citation>
    <scope>NUCLEOTIDE SEQUENCE [LARGE SCALE GENOMIC DNA]</scope>
    <source>
        <strain evidence="14 15">PAMC 28998</strain>
    </source>
</reference>
<keyword evidence="11" id="KW-0482">Metalloprotease</keyword>
<evidence type="ECO:0000256" key="4">
    <source>
        <dbReference type="ARBA" id="ARBA00012564"/>
    </source>
</evidence>
<evidence type="ECO:0000256" key="11">
    <source>
        <dbReference type="ARBA" id="ARBA00023049"/>
    </source>
</evidence>
<comment type="similarity">
    <text evidence="3">Belongs to the peptidase M1 family.</text>
</comment>